<sequence length="47" mass="4660">MGSGPVAPAGVRSQARTSVPPDPAKVTSCTSRSARSVSTGASRTSRS</sequence>
<name>A0A251XNY5_CLAMM</name>
<comment type="caution">
    <text evidence="2">The sequence shown here is derived from an EMBL/GenBank/DDBJ whole genome shotgun (WGS) entry which is preliminary data.</text>
</comment>
<evidence type="ECO:0000256" key="1">
    <source>
        <dbReference type="SAM" id="MobiDB-lite"/>
    </source>
</evidence>
<reference evidence="2 3" key="1">
    <citation type="submission" date="2016-08" db="EMBL/GenBank/DDBJ databases">
        <title>Genome sequence of Clavibacter michiganensis subsp. michiganensis strain CASJ007.</title>
        <authorList>
            <person name="Thapa S.P."/>
            <person name="Coaker G."/>
        </authorList>
    </citation>
    <scope>NUCLEOTIDE SEQUENCE [LARGE SCALE GENOMIC DNA]</scope>
    <source>
        <strain evidence="2">CASJ007</strain>
    </source>
</reference>
<dbReference type="AlphaFoldDB" id="A0A251XNY5"/>
<dbReference type="Proteomes" id="UP000195062">
    <property type="component" value="Unassembled WGS sequence"/>
</dbReference>
<proteinExistence type="predicted"/>
<evidence type="ECO:0000313" key="2">
    <source>
        <dbReference type="EMBL" id="OUE04758.1"/>
    </source>
</evidence>
<gene>
    <name evidence="2" type="ORF">CMMCAS07_07405</name>
</gene>
<evidence type="ECO:0000313" key="3">
    <source>
        <dbReference type="Proteomes" id="UP000195062"/>
    </source>
</evidence>
<keyword evidence="3" id="KW-1185">Reference proteome</keyword>
<dbReference type="EMBL" id="MDHH01000001">
    <property type="protein sequence ID" value="OUE04758.1"/>
    <property type="molecule type" value="Genomic_DNA"/>
</dbReference>
<feature type="region of interest" description="Disordered" evidence="1">
    <location>
        <begin position="1"/>
        <end position="47"/>
    </location>
</feature>
<accession>A0A251XNY5</accession>
<organism evidence="2 3">
    <name type="scientific">Clavibacter michiganensis subsp. michiganensis</name>
    <dbReference type="NCBI Taxonomy" id="33013"/>
    <lineage>
        <taxon>Bacteria</taxon>
        <taxon>Bacillati</taxon>
        <taxon>Actinomycetota</taxon>
        <taxon>Actinomycetes</taxon>
        <taxon>Micrococcales</taxon>
        <taxon>Microbacteriaceae</taxon>
        <taxon>Clavibacter</taxon>
    </lineage>
</organism>
<protein>
    <submittedName>
        <fullName evidence="2">Uncharacterized protein</fullName>
    </submittedName>
</protein>
<feature type="compositionally biased region" description="Polar residues" evidence="1">
    <location>
        <begin position="27"/>
        <end position="47"/>
    </location>
</feature>